<keyword evidence="4 6" id="KW-1133">Transmembrane helix</keyword>
<reference evidence="7" key="2">
    <citation type="submission" date="2020-09" db="EMBL/GenBank/DDBJ databases">
        <authorList>
            <person name="Sun Q."/>
            <person name="Zhou Y."/>
        </authorList>
    </citation>
    <scope>NUCLEOTIDE SEQUENCE</scope>
    <source>
        <strain evidence="7">CGMCC 4.7372</strain>
    </source>
</reference>
<feature type="transmembrane region" description="Helical" evidence="6">
    <location>
        <begin position="176"/>
        <end position="199"/>
    </location>
</feature>
<evidence type="ECO:0000256" key="5">
    <source>
        <dbReference type="ARBA" id="ARBA00023136"/>
    </source>
</evidence>
<evidence type="ECO:0000256" key="3">
    <source>
        <dbReference type="ARBA" id="ARBA00022692"/>
    </source>
</evidence>
<dbReference type="PANTHER" id="PTHR34857:SF2">
    <property type="entry name" value="SLL0384 PROTEIN"/>
    <property type="match status" value="1"/>
</dbReference>
<dbReference type="PANTHER" id="PTHR34857">
    <property type="entry name" value="SLL0384 PROTEIN"/>
    <property type="match status" value="1"/>
</dbReference>
<dbReference type="Pfam" id="PF02361">
    <property type="entry name" value="CbiQ"/>
    <property type="match status" value="1"/>
</dbReference>
<dbReference type="CDD" id="cd16914">
    <property type="entry name" value="EcfT"/>
    <property type="match status" value="1"/>
</dbReference>
<evidence type="ECO:0000313" key="8">
    <source>
        <dbReference type="Proteomes" id="UP000614239"/>
    </source>
</evidence>
<feature type="transmembrane region" description="Helical" evidence="6">
    <location>
        <begin position="96"/>
        <end position="115"/>
    </location>
</feature>
<dbReference type="InterPro" id="IPR003339">
    <property type="entry name" value="ABC/ECF_trnsptr_transmembrane"/>
</dbReference>
<protein>
    <recommendedName>
        <fullName evidence="9">Cobalt ECF transporter T component CbiQ</fullName>
    </recommendedName>
</protein>
<feature type="transmembrane region" description="Helical" evidence="6">
    <location>
        <begin position="265"/>
        <end position="285"/>
    </location>
</feature>
<evidence type="ECO:0000313" key="7">
    <source>
        <dbReference type="EMBL" id="GGO96758.1"/>
    </source>
</evidence>
<dbReference type="OrthoDB" id="9815246at2"/>
<keyword evidence="5 6" id="KW-0472">Membrane</keyword>
<dbReference type="GO" id="GO:0005886">
    <property type="term" value="C:plasma membrane"/>
    <property type="evidence" value="ECO:0007669"/>
    <property type="project" value="UniProtKB-ARBA"/>
</dbReference>
<keyword evidence="8" id="KW-1185">Reference proteome</keyword>
<evidence type="ECO:0008006" key="9">
    <source>
        <dbReference type="Google" id="ProtNLM"/>
    </source>
</evidence>
<evidence type="ECO:0000256" key="4">
    <source>
        <dbReference type="ARBA" id="ARBA00022989"/>
    </source>
</evidence>
<evidence type="ECO:0000256" key="6">
    <source>
        <dbReference type="SAM" id="Phobius"/>
    </source>
</evidence>
<dbReference type="EMBL" id="BMNJ01000002">
    <property type="protein sequence ID" value="GGO96758.1"/>
    <property type="molecule type" value="Genomic_DNA"/>
</dbReference>
<accession>A0A8H9H8D8</accession>
<dbReference type="RefSeq" id="WP_158082809.1">
    <property type="nucleotide sequence ID" value="NZ_BMNJ01000002.1"/>
</dbReference>
<dbReference type="AlphaFoldDB" id="A0A8H9H8D8"/>
<dbReference type="InterPro" id="IPR051611">
    <property type="entry name" value="ECF_transporter_component"/>
</dbReference>
<comment type="subcellular location">
    <subcellularLocation>
        <location evidence="1">Membrane</location>
        <topology evidence="1">Multi-pass membrane protein</topology>
    </subcellularLocation>
</comment>
<keyword evidence="3 6" id="KW-0812">Transmembrane</keyword>
<comment type="caution">
    <text evidence="7">The sequence shown here is derived from an EMBL/GenBank/DDBJ whole genome shotgun (WGS) entry which is preliminary data.</text>
</comment>
<evidence type="ECO:0000256" key="1">
    <source>
        <dbReference type="ARBA" id="ARBA00004141"/>
    </source>
</evidence>
<keyword evidence="2" id="KW-1003">Cell membrane</keyword>
<evidence type="ECO:0000256" key="2">
    <source>
        <dbReference type="ARBA" id="ARBA00022475"/>
    </source>
</evidence>
<sequence>MRSPHWARSTRRALTRTLADATAAASLALREGRPPHPGTSPPRGIDARCAVLLSLAGLIRIALVRSPITLAVIYASEVILARSARLPMGTFLRRSLLPAPLFTLAPALPAALSAVSPGPVLFALPGGLTVTTIGVIVAARLVERAACSLALVALLVMTTRWSALLEALTALRVPRLITTIASMAHRYLLVLLGVVADAIDARRSRTVRPRLAPGGTGAAVAHVGAAALVRAGALSEEVHDAMLARGFRGSFPAVSGPRGLGHREAVLIVTVFISFLLWGGLDVLAGQWGPWGRWAA</sequence>
<proteinExistence type="predicted"/>
<dbReference type="Proteomes" id="UP000614239">
    <property type="component" value="Unassembled WGS sequence"/>
</dbReference>
<reference evidence="7" key="1">
    <citation type="journal article" date="2014" name="Int. J. Syst. Evol. Microbiol.">
        <title>Complete genome sequence of Corynebacterium casei LMG S-19264T (=DSM 44701T), isolated from a smear-ripened cheese.</title>
        <authorList>
            <consortium name="US DOE Joint Genome Institute (JGI-PGF)"/>
            <person name="Walter F."/>
            <person name="Albersmeier A."/>
            <person name="Kalinowski J."/>
            <person name="Ruckert C."/>
        </authorList>
    </citation>
    <scope>NUCLEOTIDE SEQUENCE</scope>
    <source>
        <strain evidence="7">CGMCC 4.7372</strain>
    </source>
</reference>
<feature type="transmembrane region" description="Helical" evidence="6">
    <location>
        <begin position="146"/>
        <end position="164"/>
    </location>
</feature>
<organism evidence="7 8">
    <name type="scientific">Actinomyces gaoshouyii</name>
    <dbReference type="NCBI Taxonomy" id="1960083"/>
    <lineage>
        <taxon>Bacteria</taxon>
        <taxon>Bacillati</taxon>
        <taxon>Actinomycetota</taxon>
        <taxon>Actinomycetes</taxon>
        <taxon>Actinomycetales</taxon>
        <taxon>Actinomycetaceae</taxon>
        <taxon>Actinomyces</taxon>
    </lineage>
</organism>
<feature type="transmembrane region" description="Helical" evidence="6">
    <location>
        <begin position="121"/>
        <end position="139"/>
    </location>
</feature>
<gene>
    <name evidence="7" type="ORF">GCM10011612_07730</name>
</gene>
<name>A0A8H9H8D8_9ACTO</name>